<gene>
    <name evidence="3" type="ORF">V5E97_17240</name>
</gene>
<evidence type="ECO:0000259" key="2">
    <source>
        <dbReference type="PROSITE" id="PS51462"/>
    </source>
</evidence>
<dbReference type="EMBL" id="CP155447">
    <property type="protein sequence ID" value="XBH07710.1"/>
    <property type="molecule type" value="Genomic_DNA"/>
</dbReference>
<feature type="domain" description="Nudix hydrolase" evidence="2">
    <location>
        <begin position="13"/>
        <end position="146"/>
    </location>
</feature>
<accession>A0AAU7CRL0</accession>
<sequence length="210" mass="22961">MAASYCYKYPRPAVTVDFVVFALVEKTLKVLLIQRKHDPFAGSWAIPGGFLEMDEPVETAVRRELLEETTLDYKGPVAPIGVFGAPGRDPRGRTISLAHATVIRTPLPEVGGADDAAEAGWFEPRAASPLAFDHDAIMEAALAWLGRDVVEGQAGLAILPPVFGDSEIQDLFRAIGKNVRSATAWRNRLLRAGRIKPVPRRDGRYRSTAK</sequence>
<dbReference type="InterPro" id="IPR000086">
    <property type="entry name" value="NUDIX_hydrolase_dom"/>
</dbReference>
<dbReference type="PANTHER" id="PTHR43736:SF1">
    <property type="entry name" value="DIHYDRONEOPTERIN TRIPHOSPHATE DIPHOSPHATASE"/>
    <property type="match status" value="1"/>
</dbReference>
<evidence type="ECO:0000256" key="1">
    <source>
        <dbReference type="ARBA" id="ARBA00022801"/>
    </source>
</evidence>
<dbReference type="PROSITE" id="PS00893">
    <property type="entry name" value="NUDIX_BOX"/>
    <property type="match status" value="1"/>
</dbReference>
<protein>
    <submittedName>
        <fullName evidence="3">NUDIX hydrolase</fullName>
    </submittedName>
</protein>
<dbReference type="InterPro" id="IPR020084">
    <property type="entry name" value="NUDIX_hydrolase_CS"/>
</dbReference>
<name>A0AAU7CRL0_9BACT</name>
<dbReference type="Gene3D" id="3.90.79.10">
    <property type="entry name" value="Nucleoside Triphosphate Pyrophosphohydrolase"/>
    <property type="match status" value="1"/>
</dbReference>
<dbReference type="InterPro" id="IPR015797">
    <property type="entry name" value="NUDIX_hydrolase-like_dom_sf"/>
</dbReference>
<dbReference type="Pfam" id="PF00293">
    <property type="entry name" value="NUDIX"/>
    <property type="match status" value="1"/>
</dbReference>
<dbReference type="CDD" id="cd18873">
    <property type="entry name" value="NUDIX_NadM_like"/>
    <property type="match status" value="1"/>
</dbReference>
<dbReference type="AlphaFoldDB" id="A0AAU7CRL0"/>
<organism evidence="3">
    <name type="scientific">Singulisphaera sp. Ch08</name>
    <dbReference type="NCBI Taxonomy" id="3120278"/>
    <lineage>
        <taxon>Bacteria</taxon>
        <taxon>Pseudomonadati</taxon>
        <taxon>Planctomycetota</taxon>
        <taxon>Planctomycetia</taxon>
        <taxon>Isosphaerales</taxon>
        <taxon>Isosphaeraceae</taxon>
        <taxon>Singulisphaera</taxon>
    </lineage>
</organism>
<dbReference type="RefSeq" id="WP_406700549.1">
    <property type="nucleotide sequence ID" value="NZ_CP155447.1"/>
</dbReference>
<proteinExistence type="predicted"/>
<dbReference type="PROSITE" id="PS51462">
    <property type="entry name" value="NUDIX"/>
    <property type="match status" value="1"/>
</dbReference>
<keyword evidence="1 3" id="KW-0378">Hydrolase</keyword>
<dbReference type="PANTHER" id="PTHR43736">
    <property type="entry name" value="ADP-RIBOSE PYROPHOSPHATASE"/>
    <property type="match status" value="1"/>
</dbReference>
<dbReference type="SUPFAM" id="SSF55811">
    <property type="entry name" value="Nudix"/>
    <property type="match status" value="1"/>
</dbReference>
<reference evidence="3" key="1">
    <citation type="submission" date="2024-05" db="EMBL/GenBank/DDBJ databases">
        <title>Planctomycetes of the genus Singulisphaera possess chitinolytic capabilities.</title>
        <authorList>
            <person name="Ivanova A."/>
        </authorList>
    </citation>
    <scope>NUCLEOTIDE SEQUENCE</scope>
    <source>
        <strain evidence="3">Ch08T</strain>
    </source>
</reference>
<evidence type="ECO:0000313" key="3">
    <source>
        <dbReference type="EMBL" id="XBH07710.1"/>
    </source>
</evidence>
<dbReference type="GO" id="GO:0016787">
    <property type="term" value="F:hydrolase activity"/>
    <property type="evidence" value="ECO:0007669"/>
    <property type="project" value="UniProtKB-KW"/>
</dbReference>